<dbReference type="InterPro" id="IPR001750">
    <property type="entry name" value="ND/Mrp_TM"/>
</dbReference>
<evidence type="ECO:0000256" key="19">
    <source>
        <dbReference type="SAM" id="SignalP"/>
    </source>
</evidence>
<dbReference type="PRINTS" id="PR01436">
    <property type="entry name" value="NADHDHGNASE2"/>
</dbReference>
<evidence type="ECO:0000256" key="13">
    <source>
        <dbReference type="ARBA" id="ARBA00023027"/>
    </source>
</evidence>
<keyword evidence="12 18" id="KW-1133">Transmembrane helix</keyword>
<dbReference type="GO" id="GO:0008137">
    <property type="term" value="F:NADH dehydrogenase (ubiquinone) activity"/>
    <property type="evidence" value="ECO:0007669"/>
    <property type="project" value="UniProtKB-EC"/>
</dbReference>
<gene>
    <name evidence="21" type="primary">nad2</name>
</gene>
<feature type="transmembrane region" description="Helical" evidence="18">
    <location>
        <begin position="311"/>
        <end position="331"/>
    </location>
</feature>
<feature type="domain" description="NADH:quinone oxidoreductase/Mrp antiporter transmembrane" evidence="20">
    <location>
        <begin position="24"/>
        <end position="281"/>
    </location>
</feature>
<evidence type="ECO:0000256" key="8">
    <source>
        <dbReference type="ARBA" id="ARBA00022692"/>
    </source>
</evidence>
<keyword evidence="9 18" id="KW-0999">Mitochondrion inner membrane</keyword>
<evidence type="ECO:0000256" key="17">
    <source>
        <dbReference type="ARBA" id="ARBA00049551"/>
    </source>
</evidence>
<evidence type="ECO:0000256" key="14">
    <source>
        <dbReference type="ARBA" id="ARBA00023075"/>
    </source>
</evidence>
<evidence type="ECO:0000256" key="9">
    <source>
        <dbReference type="ARBA" id="ARBA00022792"/>
    </source>
</evidence>
<evidence type="ECO:0000259" key="20">
    <source>
        <dbReference type="Pfam" id="PF00361"/>
    </source>
</evidence>
<evidence type="ECO:0000256" key="7">
    <source>
        <dbReference type="ARBA" id="ARBA00022660"/>
    </source>
</evidence>
<keyword evidence="16 18" id="KW-0472">Membrane</keyword>
<dbReference type="AlphaFoldDB" id="A0A4Y5SFQ8"/>
<evidence type="ECO:0000256" key="2">
    <source>
        <dbReference type="ARBA" id="ARBA00004448"/>
    </source>
</evidence>
<feature type="transmembrane region" description="Helical" evidence="18">
    <location>
        <begin position="143"/>
        <end position="163"/>
    </location>
</feature>
<dbReference type="Pfam" id="PF00361">
    <property type="entry name" value="Proton_antipo_M"/>
    <property type="match status" value="1"/>
</dbReference>
<dbReference type="PANTHER" id="PTHR46552">
    <property type="entry name" value="NADH-UBIQUINONE OXIDOREDUCTASE CHAIN 2"/>
    <property type="match status" value="1"/>
</dbReference>
<dbReference type="EC" id="7.1.1.2" evidence="4 18"/>
<dbReference type="GO" id="GO:0006120">
    <property type="term" value="P:mitochondrial electron transport, NADH to ubiquinone"/>
    <property type="evidence" value="ECO:0007669"/>
    <property type="project" value="InterPro"/>
</dbReference>
<organism evidence="21">
    <name type="scientific">Trigomphus carus</name>
    <dbReference type="NCBI Taxonomy" id="2588479"/>
    <lineage>
        <taxon>Eukaryota</taxon>
        <taxon>Metazoa</taxon>
        <taxon>Ecdysozoa</taxon>
        <taxon>Arthropoda</taxon>
        <taxon>Hexapoda</taxon>
        <taxon>Insecta</taxon>
        <taxon>Pterygota</taxon>
        <taxon>Palaeoptera</taxon>
        <taxon>Odonata</taxon>
        <taxon>Epiprocta</taxon>
        <taxon>Anisoptera</taxon>
        <taxon>Gomphoidea</taxon>
        <taxon>Gomphidae</taxon>
        <taxon>Trigomphus</taxon>
    </lineage>
</organism>
<feature type="chain" id="PRO_5021459084" description="NADH-ubiquinone oxidoreductase chain 2" evidence="19">
    <location>
        <begin position="18"/>
        <end position="332"/>
    </location>
</feature>
<feature type="transmembrane region" description="Helical" evidence="18">
    <location>
        <begin position="265"/>
        <end position="286"/>
    </location>
</feature>
<evidence type="ECO:0000256" key="1">
    <source>
        <dbReference type="ARBA" id="ARBA00003257"/>
    </source>
</evidence>
<dbReference type="InterPro" id="IPR050175">
    <property type="entry name" value="Complex_I_Subunit_2"/>
</dbReference>
<evidence type="ECO:0000256" key="5">
    <source>
        <dbReference type="ARBA" id="ARBA00021008"/>
    </source>
</evidence>
<dbReference type="GO" id="GO:0005743">
    <property type="term" value="C:mitochondrial inner membrane"/>
    <property type="evidence" value="ECO:0007669"/>
    <property type="project" value="UniProtKB-SubCell"/>
</dbReference>
<reference evidence="21" key="2">
    <citation type="journal article" date="2019" name="Sci. Rep.">
        <title>Different mitogenomic codon usage patterns between damselflies and dragonflies and nine complete mitogenomes for odonates.</title>
        <authorList>
            <person name="Guan D.L."/>
            <person name="Qian Z.Q."/>
            <person name="Ma L.B."/>
            <person name="Bai Y."/>
            <person name="Xu S.Q."/>
        </authorList>
    </citation>
    <scope>NUCLEOTIDE SEQUENCE</scope>
</reference>
<keyword evidence="11 18" id="KW-0249">Electron transport</keyword>
<keyword evidence="15 18" id="KW-0496">Mitochondrion</keyword>
<keyword evidence="8 18" id="KW-0812">Transmembrane</keyword>
<keyword evidence="14 18" id="KW-0830">Ubiquinone</keyword>
<feature type="signal peptide" evidence="19">
    <location>
        <begin position="1"/>
        <end position="17"/>
    </location>
</feature>
<name>A0A4Y5SFQ8_9ODON</name>
<evidence type="ECO:0000256" key="10">
    <source>
        <dbReference type="ARBA" id="ARBA00022967"/>
    </source>
</evidence>
<feature type="transmembrane region" description="Helical" evidence="18">
    <location>
        <begin position="232"/>
        <end position="253"/>
    </location>
</feature>
<sequence length="332" mass="38118">MLFNISSLLFLLSLVTGTLISISSSTWIGAWMGLEMNLLSFIPMMSKNKTPYENEASMKYFLVQAIASIMFLLSILLVNLMDFDFNHYANYLLSSALLMKMGAAPLHFWFPGVMEGLDWMNCLILMTWQKIGPFILLSYKLSMTLFSMTVIMLCVVVGAIGGLNQTSVRKLMAYSSISHLGWMMTAMMISYNYWLLYFLIYVILNMSVLHIFNSQSLFQLSQSYFNNSNVMIKFTLFISMLSLGGLPPFLGFLPKWIIIQNLMQSQYIMLVLIMVLTTLITLYFYLRVMFSTFMFLNQENGWNNYNQKKNLNSLIMSVSILGIPLLFVMSII</sequence>
<dbReference type="EMBL" id="MH751436">
    <property type="protein sequence ID" value="QDA21654.1"/>
    <property type="molecule type" value="Genomic_DNA"/>
</dbReference>
<keyword evidence="10 18" id="KW-1278">Translocase</keyword>
<keyword evidence="19" id="KW-0732">Signal</keyword>
<evidence type="ECO:0000256" key="4">
    <source>
        <dbReference type="ARBA" id="ARBA00012944"/>
    </source>
</evidence>
<dbReference type="InterPro" id="IPR003917">
    <property type="entry name" value="NADH_UbQ_OxRdtase_chain2"/>
</dbReference>
<comment type="subcellular location">
    <subcellularLocation>
        <location evidence="2 18">Mitochondrion inner membrane</location>
        <topology evidence="2 18">Multi-pass membrane protein</topology>
    </subcellularLocation>
</comment>
<evidence type="ECO:0000256" key="11">
    <source>
        <dbReference type="ARBA" id="ARBA00022982"/>
    </source>
</evidence>
<evidence type="ECO:0000313" key="21">
    <source>
        <dbReference type="EMBL" id="QDA21654.1"/>
    </source>
</evidence>
<evidence type="ECO:0000256" key="18">
    <source>
        <dbReference type="RuleBase" id="RU003403"/>
    </source>
</evidence>
<feature type="transmembrane region" description="Helical" evidence="18">
    <location>
        <begin position="88"/>
        <end position="110"/>
    </location>
</feature>
<evidence type="ECO:0000256" key="3">
    <source>
        <dbReference type="ARBA" id="ARBA00007012"/>
    </source>
</evidence>
<keyword evidence="7 18" id="KW-0679">Respiratory chain</keyword>
<proteinExistence type="inferred from homology"/>
<geneLocation type="mitochondrion" evidence="21"/>
<reference evidence="21" key="1">
    <citation type="submission" date="2018-08" db="EMBL/GenBank/DDBJ databases">
        <authorList>
            <person name="Guan D.-L."/>
            <person name="Xu S.-Q."/>
        </authorList>
    </citation>
    <scope>NUCLEOTIDE SEQUENCE</scope>
</reference>
<accession>A0A4Y5SFQ8</accession>
<keyword evidence="6" id="KW-0813">Transport</keyword>
<comment type="similarity">
    <text evidence="3 18">Belongs to the complex I subunit 2 family.</text>
</comment>
<feature type="transmembrane region" description="Helical" evidence="18">
    <location>
        <begin position="193"/>
        <end position="212"/>
    </location>
</feature>
<evidence type="ECO:0000256" key="15">
    <source>
        <dbReference type="ARBA" id="ARBA00023128"/>
    </source>
</evidence>
<comment type="function">
    <text evidence="1">Core subunit of the mitochondrial membrane respiratory chain NADH dehydrogenase (Complex I) that is believed to belong to the minimal assembly required for catalysis. Complex I functions in the transfer of electrons from NADH to the respiratory chain. The immediate electron acceptor for the enzyme is believed to be ubiquinone.</text>
</comment>
<evidence type="ECO:0000256" key="6">
    <source>
        <dbReference type="ARBA" id="ARBA00022448"/>
    </source>
</evidence>
<evidence type="ECO:0000256" key="12">
    <source>
        <dbReference type="ARBA" id="ARBA00022989"/>
    </source>
</evidence>
<protein>
    <recommendedName>
        <fullName evidence="5 18">NADH-ubiquinone oxidoreductase chain 2</fullName>
        <ecNumber evidence="4 18">7.1.1.2</ecNumber>
    </recommendedName>
</protein>
<evidence type="ECO:0000256" key="16">
    <source>
        <dbReference type="ARBA" id="ARBA00023136"/>
    </source>
</evidence>
<feature type="transmembrane region" description="Helical" evidence="18">
    <location>
        <begin position="61"/>
        <end position="81"/>
    </location>
</feature>
<dbReference type="PANTHER" id="PTHR46552:SF1">
    <property type="entry name" value="NADH-UBIQUINONE OXIDOREDUCTASE CHAIN 2"/>
    <property type="match status" value="1"/>
</dbReference>
<keyword evidence="13 18" id="KW-0520">NAD</keyword>
<comment type="function">
    <text evidence="18">Core subunit of the mitochondrial membrane respiratory chain NADH dehydrogenase (Complex I) which catalyzes electron transfer from NADH through the respiratory chain, using ubiquinone as an electron acceptor. Essential for the catalytic activity and assembly of complex I.</text>
</comment>
<comment type="catalytic activity">
    <reaction evidence="17 18">
        <text>a ubiquinone + NADH + 5 H(+)(in) = a ubiquinol + NAD(+) + 4 H(+)(out)</text>
        <dbReference type="Rhea" id="RHEA:29091"/>
        <dbReference type="Rhea" id="RHEA-COMP:9565"/>
        <dbReference type="Rhea" id="RHEA-COMP:9566"/>
        <dbReference type="ChEBI" id="CHEBI:15378"/>
        <dbReference type="ChEBI" id="CHEBI:16389"/>
        <dbReference type="ChEBI" id="CHEBI:17976"/>
        <dbReference type="ChEBI" id="CHEBI:57540"/>
        <dbReference type="ChEBI" id="CHEBI:57945"/>
        <dbReference type="EC" id="7.1.1.2"/>
    </reaction>
</comment>